<gene>
    <name evidence="1" type="ORF">C1H76_0589</name>
</gene>
<evidence type="ECO:0000313" key="2">
    <source>
        <dbReference type="Proteomes" id="UP000308133"/>
    </source>
</evidence>
<dbReference type="EMBL" id="PTQR01000007">
    <property type="protein sequence ID" value="TKX27115.1"/>
    <property type="molecule type" value="Genomic_DNA"/>
</dbReference>
<sequence length="431" mass="48139">MAVLYPEFEWREAVPGRWERGVDEIEEFYFTIRKLYAGSGRMKIVETSASALDWATSNPPAPALPTLFLVKSRHDKDSDSLHRSVVFRSPHEVIDGIGTLQLLHNLFELAAEAYSQGVSYDRPEFGREHSRLSPPFRAAASIPRELTVEQNERWYQMLERNKSLRQDLDLSILPYKRGPTLPGIHRRVAIQLSLERTGQIMAACKSLGATVTHVYHAAITMALRDLQARSSQSRNVRYLGYTLINHRKSCHWPDGPTQHPVSAVHSSSGVGFVVDLKVPANGGDTKALDPRKEFIEALAVTKDYYHSIRDDPDSLAWAPKLFGLGIPKLPAGVLEGRLTDVPAPDPNPSVTLSSMGRIDDQISHQHGSFKLDNPWITGEELRTALGTFLGTWKGQLTFSAAYNDAWHSESKVMEFLKACNEIVFEGLGLES</sequence>
<organism evidence="1 2">
    <name type="scientific">Elsinoe australis</name>
    <dbReference type="NCBI Taxonomy" id="40998"/>
    <lineage>
        <taxon>Eukaryota</taxon>
        <taxon>Fungi</taxon>
        <taxon>Dikarya</taxon>
        <taxon>Ascomycota</taxon>
        <taxon>Pezizomycotina</taxon>
        <taxon>Dothideomycetes</taxon>
        <taxon>Dothideomycetidae</taxon>
        <taxon>Myriangiales</taxon>
        <taxon>Elsinoaceae</taxon>
        <taxon>Elsinoe</taxon>
    </lineage>
</organism>
<protein>
    <submittedName>
        <fullName evidence="1">Uncharacterized protein</fullName>
    </submittedName>
</protein>
<dbReference type="AlphaFoldDB" id="A0A4U7BAN2"/>
<dbReference type="SUPFAM" id="SSF52777">
    <property type="entry name" value="CoA-dependent acyltransferases"/>
    <property type="match status" value="1"/>
</dbReference>
<proteinExistence type="predicted"/>
<dbReference type="InterPro" id="IPR023213">
    <property type="entry name" value="CAT-like_dom_sf"/>
</dbReference>
<accession>A0A4U7BAN2</accession>
<reference evidence="1 2" key="1">
    <citation type="submission" date="2018-02" db="EMBL/GenBank/DDBJ databases">
        <title>Draft genome sequences of Elsinoe sp., causing black scab on jojoba.</title>
        <authorList>
            <person name="Stodart B."/>
            <person name="Jeffress S."/>
            <person name="Ash G."/>
            <person name="Arun Chinnappa K."/>
        </authorList>
    </citation>
    <scope>NUCLEOTIDE SEQUENCE [LARGE SCALE GENOMIC DNA]</scope>
    <source>
        <strain evidence="1 2">Hillstone_2</strain>
    </source>
</reference>
<dbReference type="Proteomes" id="UP000308133">
    <property type="component" value="Unassembled WGS sequence"/>
</dbReference>
<dbReference type="PANTHER" id="PTHR42034:SF1">
    <property type="entry name" value="CONDENSATION DOMAIN-CONTAINING PROTEIN"/>
    <property type="match status" value="1"/>
</dbReference>
<dbReference type="PANTHER" id="PTHR42034">
    <property type="entry name" value="CHROMOSOME 7, WHOLE GENOME SHOTGUN SEQUENCE-RELATED"/>
    <property type="match status" value="1"/>
</dbReference>
<name>A0A4U7BAN2_9PEZI</name>
<comment type="caution">
    <text evidence="1">The sequence shown here is derived from an EMBL/GenBank/DDBJ whole genome shotgun (WGS) entry which is preliminary data.</text>
</comment>
<dbReference type="Gene3D" id="3.30.559.30">
    <property type="entry name" value="Nonribosomal peptide synthetase, condensation domain"/>
    <property type="match status" value="1"/>
</dbReference>
<evidence type="ECO:0000313" key="1">
    <source>
        <dbReference type="EMBL" id="TKX27115.1"/>
    </source>
</evidence>
<dbReference type="Gene3D" id="3.30.559.10">
    <property type="entry name" value="Chloramphenicol acetyltransferase-like domain"/>
    <property type="match status" value="1"/>
</dbReference>